<name>A0A934RXT0_9BACT</name>
<keyword evidence="9" id="KW-1185">Reference proteome</keyword>
<evidence type="ECO:0000313" key="9">
    <source>
        <dbReference type="Proteomes" id="UP000617628"/>
    </source>
</evidence>
<keyword evidence="4 7" id="KW-1133">Transmembrane helix</keyword>
<dbReference type="PROSITE" id="PS50283">
    <property type="entry name" value="NA_SOLUT_SYMP_3"/>
    <property type="match status" value="1"/>
</dbReference>
<dbReference type="Gene3D" id="1.20.1730.10">
    <property type="entry name" value="Sodium/glucose cotransporter"/>
    <property type="match status" value="1"/>
</dbReference>
<evidence type="ECO:0000313" key="8">
    <source>
        <dbReference type="EMBL" id="MBK1875844.1"/>
    </source>
</evidence>
<evidence type="ECO:0000256" key="4">
    <source>
        <dbReference type="ARBA" id="ARBA00022989"/>
    </source>
</evidence>
<evidence type="ECO:0000256" key="6">
    <source>
        <dbReference type="RuleBase" id="RU362091"/>
    </source>
</evidence>
<feature type="transmembrane region" description="Helical" evidence="7">
    <location>
        <begin position="478"/>
        <end position="499"/>
    </location>
</feature>
<dbReference type="Pfam" id="PF00474">
    <property type="entry name" value="SSF"/>
    <property type="match status" value="1"/>
</dbReference>
<feature type="transmembrane region" description="Helical" evidence="7">
    <location>
        <begin position="161"/>
        <end position="179"/>
    </location>
</feature>
<dbReference type="RefSeq" id="WP_200354059.1">
    <property type="nucleotide sequence ID" value="NZ_JAENIL010000004.1"/>
</dbReference>
<keyword evidence="3 7" id="KW-0812">Transmembrane</keyword>
<dbReference type="InterPro" id="IPR001734">
    <property type="entry name" value="Na/solute_symporter"/>
</dbReference>
<dbReference type="Proteomes" id="UP000617628">
    <property type="component" value="Unassembled WGS sequence"/>
</dbReference>
<feature type="transmembrane region" description="Helical" evidence="7">
    <location>
        <begin position="539"/>
        <end position="557"/>
    </location>
</feature>
<keyword evidence="5 7" id="KW-0472">Membrane</keyword>
<evidence type="ECO:0000256" key="3">
    <source>
        <dbReference type="ARBA" id="ARBA00022692"/>
    </source>
</evidence>
<feature type="transmembrane region" description="Helical" evidence="7">
    <location>
        <begin position="564"/>
        <end position="583"/>
    </location>
</feature>
<feature type="transmembrane region" description="Helical" evidence="7">
    <location>
        <begin position="78"/>
        <end position="95"/>
    </location>
</feature>
<gene>
    <name evidence="8" type="ORF">JIN87_03130</name>
</gene>
<dbReference type="CDD" id="cd11477">
    <property type="entry name" value="SLC5sbd_u1"/>
    <property type="match status" value="1"/>
</dbReference>
<comment type="subcellular location">
    <subcellularLocation>
        <location evidence="1">Membrane</location>
        <topology evidence="1">Multi-pass membrane protein</topology>
    </subcellularLocation>
</comment>
<evidence type="ECO:0000256" key="5">
    <source>
        <dbReference type="ARBA" id="ARBA00023136"/>
    </source>
</evidence>
<feature type="transmembrane region" description="Helical" evidence="7">
    <location>
        <begin position="453"/>
        <end position="471"/>
    </location>
</feature>
<evidence type="ECO:0000256" key="2">
    <source>
        <dbReference type="ARBA" id="ARBA00006434"/>
    </source>
</evidence>
<organism evidence="8 9">
    <name type="scientific">Pelagicoccus mobilis</name>
    <dbReference type="NCBI Taxonomy" id="415221"/>
    <lineage>
        <taxon>Bacteria</taxon>
        <taxon>Pseudomonadati</taxon>
        <taxon>Verrucomicrobiota</taxon>
        <taxon>Opitutia</taxon>
        <taxon>Puniceicoccales</taxon>
        <taxon>Pelagicoccaceae</taxon>
        <taxon>Pelagicoccus</taxon>
    </lineage>
</organism>
<feature type="transmembrane region" description="Helical" evidence="7">
    <location>
        <begin position="342"/>
        <end position="366"/>
    </location>
</feature>
<comment type="similarity">
    <text evidence="2 6">Belongs to the sodium:solute symporter (SSF) (TC 2.A.21) family.</text>
</comment>
<feature type="transmembrane region" description="Helical" evidence="7">
    <location>
        <begin position="127"/>
        <end position="149"/>
    </location>
</feature>
<dbReference type="InterPro" id="IPR038377">
    <property type="entry name" value="Na/Glc_symporter_sf"/>
</dbReference>
<feature type="transmembrane region" description="Helical" evidence="7">
    <location>
        <begin position="304"/>
        <end position="321"/>
    </location>
</feature>
<feature type="transmembrane region" description="Helical" evidence="7">
    <location>
        <begin position="6"/>
        <end position="25"/>
    </location>
</feature>
<comment type="caution">
    <text evidence="8">The sequence shown here is derived from an EMBL/GenBank/DDBJ whole genome shotgun (WGS) entry which is preliminary data.</text>
</comment>
<reference evidence="8" key="1">
    <citation type="submission" date="2021-01" db="EMBL/GenBank/DDBJ databases">
        <title>Modified the classification status of verrucomicrobia.</title>
        <authorList>
            <person name="Feng X."/>
        </authorList>
    </citation>
    <scope>NUCLEOTIDE SEQUENCE</scope>
    <source>
        <strain evidence="8">KCTC 13126</strain>
    </source>
</reference>
<proteinExistence type="inferred from homology"/>
<feature type="transmembrane region" description="Helical" evidence="7">
    <location>
        <begin position="398"/>
        <end position="417"/>
    </location>
</feature>
<evidence type="ECO:0000256" key="7">
    <source>
        <dbReference type="SAM" id="Phobius"/>
    </source>
</evidence>
<dbReference type="AlphaFoldDB" id="A0A934RXT0"/>
<dbReference type="PANTHER" id="PTHR11819:SF77">
    <property type="entry name" value="SODIUM_GLUCOSE COTRANSPORT PROTEIN"/>
    <property type="match status" value="1"/>
</dbReference>
<accession>A0A934RXT0</accession>
<dbReference type="PANTHER" id="PTHR11819">
    <property type="entry name" value="SOLUTE CARRIER FAMILY 5"/>
    <property type="match status" value="1"/>
</dbReference>
<protein>
    <submittedName>
        <fullName evidence="8">Na+:solute symporter</fullName>
    </submittedName>
</protein>
<dbReference type="GO" id="GO:0005412">
    <property type="term" value="F:D-glucose:sodium symporter activity"/>
    <property type="evidence" value="ECO:0007669"/>
    <property type="project" value="TreeGrafter"/>
</dbReference>
<evidence type="ECO:0000256" key="1">
    <source>
        <dbReference type="ARBA" id="ARBA00004141"/>
    </source>
</evidence>
<feature type="transmembrane region" description="Helical" evidence="7">
    <location>
        <begin position="45"/>
        <end position="66"/>
    </location>
</feature>
<dbReference type="EMBL" id="JAENIL010000004">
    <property type="protein sequence ID" value="MBK1875844.1"/>
    <property type="molecule type" value="Genomic_DNA"/>
</dbReference>
<sequence length="598" mass="65982">MQLETIDWIIICGYFLIVITIGIAVSRISGKDTGQFFLGGRKMPWWLLGFSMVATTFSTDTPNLVTDIVRQDGVAGNWAWWAFLVSGMVTVFLYSKLWRRSGVMTDIEFYEMRYSGKSAAFLRGFRALYLGLLFNVMVMATVSLAAIKIGGVMLGASPLQSILWALIATAIFSSIGGFRSVVFTDFLLFGVAMVGSIAAAYFAIGHEDIGSLKALFEHPALEGKLSFFPEVDKDENGAWSDESLNAWATLITIPLLVQWWSVWYPGSEPGGGGYVAQRMLAAKNEKHATGAVLFFNFAHYGLRPWPWILVALASLVVFPSLESIQEAFPHVDPRMLGHDLAYPAMLTFLPNGWLGLVIASLIAAYMSTISTQTNGGSFYIVNDFYKRFVNPDATEKKLVLVGRISTIVMMVLAGYIALQLRTALDTFKILLQVGAGTGLIFLLRWYWWRINAFSEISAMVSSLLIAVFFRVADLGFPWWLELLIGVSATSIVWFSVTLLTSPSERTVLERFYLKVRPAGPGWSSVRSRIGMSIPESDPLAPQFVNVALGIAAVYGFLFGIGKMLYGETVFACCVLTVSGLFASKLVRSESRGPDTEKR</sequence>
<dbReference type="GO" id="GO:0005886">
    <property type="term" value="C:plasma membrane"/>
    <property type="evidence" value="ECO:0007669"/>
    <property type="project" value="TreeGrafter"/>
</dbReference>
<feature type="transmembrane region" description="Helical" evidence="7">
    <location>
        <begin position="429"/>
        <end position="447"/>
    </location>
</feature>
<feature type="transmembrane region" description="Helical" evidence="7">
    <location>
        <begin position="186"/>
        <end position="204"/>
    </location>
</feature>